<evidence type="ECO:0000259" key="1">
    <source>
        <dbReference type="Pfam" id="PF00534"/>
    </source>
</evidence>
<dbReference type="PANTHER" id="PTHR12526">
    <property type="entry name" value="GLYCOSYLTRANSFERASE"/>
    <property type="match status" value="1"/>
</dbReference>
<name>A0A1I1D4R6_BREAD</name>
<dbReference type="Proteomes" id="UP000240042">
    <property type="component" value="Unassembled WGS sequence"/>
</dbReference>
<dbReference type="STRING" id="34097.SAMN02745150_00302"/>
<proteinExistence type="predicted"/>
<evidence type="ECO:0000313" key="3">
    <source>
        <dbReference type="Proteomes" id="UP000240042"/>
    </source>
</evidence>
<accession>A0A1I1D4R6</accession>
<dbReference type="OrthoDB" id="9787617at2"/>
<dbReference type="SUPFAM" id="SSF53756">
    <property type="entry name" value="UDP-Glycosyltransferase/glycogen phosphorylase"/>
    <property type="match status" value="1"/>
</dbReference>
<keyword evidence="3" id="KW-1185">Reference proteome</keyword>
<sequence>MDTKTKKIYSILYDFFTIKNFETQQKEFSDLWKTYGLSNIFNIISKYFPYQYLLALYQAMPSRKPGKIKNIVFVVESLGIGGIERVTAILADEFNKLEYNILVLTEQPSSSLDRKLSENIRCISIPKDNRYTFFDQITENCDIVIYQNYLNEKCYIDLLYFRFRETIFVPCFHNLAVGHLYTDTDKYFTEDLVYPYLDALVCLSRYDQIYWKEKNVPAVYIPNPLTFDPENVPQAPLESKNIIFIGRFCPQKRTDFLFEAFREVLKKVPDAQLMMVGDSNIRLETELSAKKMGIANSVNFLGFHKDTSPFLLEASVHAMPSKFEGMPMTWIEAKAFGVPTVYTKMDYLEMNTLSGAISTEKNDPKDFAEALIEMLTNDKIRKKLGGEARDSLNNFKTEFSIQRWQLLFEALGSKTLDKSGLTDPDPYINKKTVLDVFRDEKISALQMKTKIKSPNYHKKILKFVISFTKKYIFPPNTQRRIVVKKLINHLKALY</sequence>
<dbReference type="Pfam" id="PF00534">
    <property type="entry name" value="Glycos_transf_1"/>
    <property type="match status" value="1"/>
</dbReference>
<dbReference type="RefSeq" id="WP_092317640.1">
    <property type="nucleotide sequence ID" value="NZ_FOKY01000001.1"/>
</dbReference>
<organism evidence="2 3">
    <name type="scientific">Brevinema andersonii</name>
    <dbReference type="NCBI Taxonomy" id="34097"/>
    <lineage>
        <taxon>Bacteria</taxon>
        <taxon>Pseudomonadati</taxon>
        <taxon>Spirochaetota</taxon>
        <taxon>Spirochaetia</taxon>
        <taxon>Brevinematales</taxon>
        <taxon>Brevinemataceae</taxon>
        <taxon>Brevinema</taxon>
    </lineage>
</organism>
<dbReference type="EMBL" id="FOKY01000001">
    <property type="protein sequence ID" value="SFB69787.1"/>
    <property type="molecule type" value="Genomic_DNA"/>
</dbReference>
<gene>
    <name evidence="2" type="ORF">SAMN02745150_00302</name>
</gene>
<reference evidence="3" key="1">
    <citation type="submission" date="2016-10" db="EMBL/GenBank/DDBJ databases">
        <authorList>
            <person name="Varghese N."/>
            <person name="Submissions S."/>
        </authorList>
    </citation>
    <scope>NUCLEOTIDE SEQUENCE [LARGE SCALE GENOMIC DNA]</scope>
    <source>
        <strain evidence="3">ATCC 43811</strain>
    </source>
</reference>
<keyword evidence="2" id="KW-0808">Transferase</keyword>
<evidence type="ECO:0000313" key="2">
    <source>
        <dbReference type="EMBL" id="SFB69787.1"/>
    </source>
</evidence>
<dbReference type="InterPro" id="IPR001296">
    <property type="entry name" value="Glyco_trans_1"/>
</dbReference>
<dbReference type="Gene3D" id="3.40.50.2000">
    <property type="entry name" value="Glycogen Phosphorylase B"/>
    <property type="match status" value="2"/>
</dbReference>
<dbReference type="GO" id="GO:0016740">
    <property type="term" value="F:transferase activity"/>
    <property type="evidence" value="ECO:0007669"/>
    <property type="project" value="UniProtKB-KW"/>
</dbReference>
<dbReference type="AlphaFoldDB" id="A0A1I1D4R6"/>
<feature type="domain" description="Glycosyl transferase family 1" evidence="1">
    <location>
        <begin position="234"/>
        <end position="389"/>
    </location>
</feature>
<protein>
    <submittedName>
        <fullName evidence="2">Glycosyltransferase involved in cell wall bisynthesis</fullName>
    </submittedName>
</protein>